<dbReference type="PANTHER" id="PTHR47505:SF1">
    <property type="entry name" value="DNA UTILIZATION PROTEIN YHGH"/>
    <property type="match status" value="1"/>
</dbReference>
<dbReference type="CDD" id="cd06223">
    <property type="entry name" value="PRTases_typeI"/>
    <property type="match status" value="1"/>
</dbReference>
<dbReference type="STRING" id="1763535.LPB072_19125"/>
<dbReference type="Pfam" id="PF00156">
    <property type="entry name" value="Pribosyltran"/>
    <property type="match status" value="1"/>
</dbReference>
<evidence type="ECO:0000313" key="3">
    <source>
        <dbReference type="EMBL" id="AOW15819.1"/>
    </source>
</evidence>
<gene>
    <name evidence="3" type="ORF">LPB072_19125</name>
</gene>
<sequence>MPFSKLTSVARHLPGQCQVCARWPAQPICADCARRFAQPRARCGTCARPLHGTRSRCGACLAERRPAAIETCLAAVDYAYPWDQLIARFKFRQEPALAQPLATLMLEMPQMAGLLRACDWIVPIPVAPKRLAERGYNQAWEMVKALRVLTKADCAPGWADALRRMGEAPDQHNLAAQQRVNNLKNAFQVNALHAHRLRDAHVLLIDDVSTTGTTLREAAEALRLAGASRISAAVFAHTAGG</sequence>
<evidence type="ECO:0000256" key="1">
    <source>
        <dbReference type="ARBA" id="ARBA00008007"/>
    </source>
</evidence>
<dbReference type="Proteomes" id="UP000185680">
    <property type="component" value="Chromosome"/>
</dbReference>
<dbReference type="KEGG" id="hyl:LPB072_19125"/>
<proteinExistence type="inferred from homology"/>
<dbReference type="InterPro" id="IPR051910">
    <property type="entry name" value="ComF/GntX_DNA_util-trans"/>
</dbReference>
<evidence type="ECO:0000313" key="4">
    <source>
        <dbReference type="Proteomes" id="UP000185680"/>
    </source>
</evidence>
<feature type="domain" description="Phosphoribosyltransferase" evidence="2">
    <location>
        <begin position="192"/>
        <end position="236"/>
    </location>
</feature>
<comment type="similarity">
    <text evidence="1">Belongs to the ComF/GntX family.</text>
</comment>
<reference evidence="3 4" key="1">
    <citation type="submission" date="2016-10" db="EMBL/GenBank/DDBJ databases">
        <title>Hydorgenophaga sp. LPB0072 isolated from gastropod.</title>
        <authorList>
            <person name="Kim E."/>
            <person name="Yi H."/>
        </authorList>
    </citation>
    <scope>NUCLEOTIDE SEQUENCE [LARGE SCALE GENOMIC DNA]</scope>
    <source>
        <strain evidence="3 4">LPB0072</strain>
    </source>
</reference>
<dbReference type="SUPFAM" id="SSF53271">
    <property type="entry name" value="PRTase-like"/>
    <property type="match status" value="1"/>
</dbReference>
<accession>A0A1D8P372</accession>
<protein>
    <recommendedName>
        <fullName evidence="2">Phosphoribosyltransferase domain-containing protein</fullName>
    </recommendedName>
</protein>
<dbReference type="InterPro" id="IPR029057">
    <property type="entry name" value="PRTase-like"/>
</dbReference>
<dbReference type="EMBL" id="CP017476">
    <property type="protein sequence ID" value="AOW15819.1"/>
    <property type="molecule type" value="Genomic_DNA"/>
</dbReference>
<dbReference type="Gene3D" id="3.40.50.2020">
    <property type="match status" value="1"/>
</dbReference>
<organism evidence="3 4">
    <name type="scientific">Hydrogenophaga crassostreae</name>
    <dbReference type="NCBI Taxonomy" id="1763535"/>
    <lineage>
        <taxon>Bacteria</taxon>
        <taxon>Pseudomonadati</taxon>
        <taxon>Pseudomonadota</taxon>
        <taxon>Betaproteobacteria</taxon>
        <taxon>Burkholderiales</taxon>
        <taxon>Comamonadaceae</taxon>
        <taxon>Hydrogenophaga</taxon>
    </lineage>
</organism>
<name>A0A1D8P372_9BURK</name>
<evidence type="ECO:0000259" key="2">
    <source>
        <dbReference type="Pfam" id="PF00156"/>
    </source>
</evidence>
<dbReference type="PANTHER" id="PTHR47505">
    <property type="entry name" value="DNA UTILIZATION PROTEIN YHGH"/>
    <property type="match status" value="1"/>
</dbReference>
<dbReference type="InterPro" id="IPR000836">
    <property type="entry name" value="PRTase_dom"/>
</dbReference>
<dbReference type="AlphaFoldDB" id="A0A1D8P372"/>